<protein>
    <recommendedName>
        <fullName evidence="1">HPt domain-containing protein</fullName>
    </recommendedName>
</protein>
<gene>
    <name evidence="2" type="ordered locus">MLP_34900</name>
</gene>
<organism evidence="2 3">
    <name type="scientific">Microlunatus phosphovorus (strain ATCC 700054 / DSM 10555 / JCM 9379 / NBRC 101784 / NCIMB 13414 / VKM Ac-1990 / NM-1)</name>
    <dbReference type="NCBI Taxonomy" id="1032480"/>
    <lineage>
        <taxon>Bacteria</taxon>
        <taxon>Bacillati</taxon>
        <taxon>Actinomycetota</taxon>
        <taxon>Actinomycetes</taxon>
        <taxon>Propionibacteriales</taxon>
        <taxon>Propionibacteriaceae</taxon>
        <taxon>Microlunatus</taxon>
    </lineage>
</organism>
<dbReference type="EMBL" id="AP012204">
    <property type="protein sequence ID" value="BAK36504.1"/>
    <property type="molecule type" value="Genomic_DNA"/>
</dbReference>
<dbReference type="SUPFAM" id="SSF47226">
    <property type="entry name" value="Histidine-containing phosphotransfer domain, HPT domain"/>
    <property type="match status" value="1"/>
</dbReference>
<dbReference type="CDD" id="cd00088">
    <property type="entry name" value="HPT"/>
    <property type="match status" value="1"/>
</dbReference>
<dbReference type="HOGENOM" id="CLU_2001258_0_0_11"/>
<feature type="domain" description="HPt" evidence="1">
    <location>
        <begin position="30"/>
        <end position="114"/>
    </location>
</feature>
<dbReference type="InterPro" id="IPR008207">
    <property type="entry name" value="Sig_transdc_His_kin_Hpt_dom"/>
</dbReference>
<dbReference type="Gene3D" id="1.20.120.160">
    <property type="entry name" value="HPT domain"/>
    <property type="match status" value="1"/>
</dbReference>
<evidence type="ECO:0000313" key="2">
    <source>
        <dbReference type="EMBL" id="BAK36504.1"/>
    </source>
</evidence>
<dbReference type="eggNOG" id="COG2198">
    <property type="taxonomic scope" value="Bacteria"/>
</dbReference>
<accession>F5XN54</accession>
<proteinExistence type="predicted"/>
<dbReference type="Pfam" id="PF01627">
    <property type="entry name" value="Hpt"/>
    <property type="match status" value="1"/>
</dbReference>
<dbReference type="InterPro" id="IPR036641">
    <property type="entry name" value="HPT_dom_sf"/>
</dbReference>
<dbReference type="Proteomes" id="UP000007947">
    <property type="component" value="Chromosome"/>
</dbReference>
<evidence type="ECO:0000259" key="1">
    <source>
        <dbReference type="Pfam" id="PF01627"/>
    </source>
</evidence>
<dbReference type="KEGG" id="mph:MLP_34900"/>
<evidence type="ECO:0000313" key="3">
    <source>
        <dbReference type="Proteomes" id="UP000007947"/>
    </source>
</evidence>
<keyword evidence="3" id="KW-1185">Reference proteome</keyword>
<sequence>MSETESRSPESGPKEPISRLLATIAGQARRTNQVRIEQLRAALERAGEHGLDRAGWGVAERTAHQLAGSAGTFGFAGVSERARQLEHFFADTAGTTPDPERLTAARVALEEASAQLADDLQLDY</sequence>
<name>F5XN54_MICPN</name>
<dbReference type="AlphaFoldDB" id="F5XN54"/>
<dbReference type="RefSeq" id="WP_013864360.1">
    <property type="nucleotide sequence ID" value="NC_015635.1"/>
</dbReference>
<reference evidence="2 3" key="1">
    <citation type="submission" date="2011-05" db="EMBL/GenBank/DDBJ databases">
        <title>Whole genome sequence of Microlunatus phosphovorus NM-1.</title>
        <authorList>
            <person name="Hosoyama A."/>
            <person name="Sasaki K."/>
            <person name="Harada T."/>
            <person name="Igarashi R."/>
            <person name="Kawakoshi A."/>
            <person name="Sasagawa M."/>
            <person name="Fukada J."/>
            <person name="Nakamura S."/>
            <person name="Katano Y."/>
            <person name="Hanada S."/>
            <person name="Kamagata Y."/>
            <person name="Nakamura N."/>
            <person name="Yamazaki S."/>
            <person name="Fujita N."/>
        </authorList>
    </citation>
    <scope>NUCLEOTIDE SEQUENCE [LARGE SCALE GENOMIC DNA]</scope>
    <source>
        <strain evidence="3">ATCC 700054 / DSM 10555 / JCM 9379 / NBRC 101784 / NCIMB 13414 / VKM Ac-1990 / NM-1</strain>
    </source>
</reference>
<dbReference type="STRING" id="1032480.MLP_34900"/>
<dbReference type="GO" id="GO:0000160">
    <property type="term" value="P:phosphorelay signal transduction system"/>
    <property type="evidence" value="ECO:0007669"/>
    <property type="project" value="InterPro"/>
</dbReference>